<evidence type="ECO:0000313" key="3">
    <source>
        <dbReference type="EMBL" id="KEI72950.1"/>
    </source>
</evidence>
<protein>
    <submittedName>
        <fullName evidence="3">MerR family transcriptional regulator</fullName>
    </submittedName>
</protein>
<dbReference type="PANTHER" id="PTHR30204">
    <property type="entry name" value="REDOX-CYCLING DRUG-SENSING TRANSCRIPTIONAL ACTIVATOR SOXR"/>
    <property type="match status" value="1"/>
</dbReference>
<dbReference type="PROSITE" id="PS50937">
    <property type="entry name" value="HTH_MERR_2"/>
    <property type="match status" value="1"/>
</dbReference>
<organism evidence="3 4">
    <name type="scientific">Endozoicomonas elysicola</name>
    <dbReference type="NCBI Taxonomy" id="305900"/>
    <lineage>
        <taxon>Bacteria</taxon>
        <taxon>Pseudomonadati</taxon>
        <taxon>Pseudomonadota</taxon>
        <taxon>Gammaproteobacteria</taxon>
        <taxon>Oceanospirillales</taxon>
        <taxon>Endozoicomonadaceae</taxon>
        <taxon>Endozoicomonas</taxon>
    </lineage>
</organism>
<dbReference type="STRING" id="305900.GV64_21490"/>
<proteinExistence type="predicted"/>
<dbReference type="InterPro" id="IPR047057">
    <property type="entry name" value="MerR_fam"/>
</dbReference>
<dbReference type="GO" id="GO:0003700">
    <property type="term" value="F:DNA-binding transcription factor activity"/>
    <property type="evidence" value="ECO:0007669"/>
    <property type="project" value="InterPro"/>
</dbReference>
<dbReference type="GO" id="GO:0003677">
    <property type="term" value="F:DNA binding"/>
    <property type="evidence" value="ECO:0007669"/>
    <property type="project" value="UniProtKB-KW"/>
</dbReference>
<name>A0A081KFM4_9GAMM</name>
<dbReference type="Proteomes" id="UP000027997">
    <property type="component" value="Unassembled WGS sequence"/>
</dbReference>
<dbReference type="eggNOG" id="COG0789">
    <property type="taxonomic scope" value="Bacteria"/>
</dbReference>
<keyword evidence="1" id="KW-0238">DNA-binding</keyword>
<dbReference type="Pfam" id="PF13411">
    <property type="entry name" value="MerR_1"/>
    <property type="match status" value="1"/>
</dbReference>
<dbReference type="Gene3D" id="1.10.1660.10">
    <property type="match status" value="1"/>
</dbReference>
<feature type="domain" description="HTH merR-type" evidence="2">
    <location>
        <begin position="1"/>
        <end position="70"/>
    </location>
</feature>
<reference evidence="3 4" key="1">
    <citation type="submission" date="2014-06" db="EMBL/GenBank/DDBJ databases">
        <title>Whole Genome Sequences of Three Symbiotic Endozoicomonas Bacteria.</title>
        <authorList>
            <person name="Neave M.J."/>
            <person name="Apprill A."/>
            <person name="Voolstra C.R."/>
        </authorList>
    </citation>
    <scope>NUCLEOTIDE SEQUENCE [LARGE SCALE GENOMIC DNA]</scope>
    <source>
        <strain evidence="3 4">DSM 22380</strain>
    </source>
</reference>
<evidence type="ECO:0000256" key="1">
    <source>
        <dbReference type="ARBA" id="ARBA00023125"/>
    </source>
</evidence>
<dbReference type="InterPro" id="IPR000551">
    <property type="entry name" value="MerR-type_HTH_dom"/>
</dbReference>
<dbReference type="SMART" id="SM00422">
    <property type="entry name" value="HTH_MERR"/>
    <property type="match status" value="1"/>
</dbReference>
<sequence>MLTVTQLARKYDVSRTTILYYEREGLLMPHTRSENGYRWYGQNEIKRLEAIMAYRAFGIPVSNIAPLLNREDDMEQERILRDQLMALEHEIQKLRHQQKAIVLLLKQPSLLEQSMVNKDRWTEIMKAAGFSEDDMKNWHQQFEKMEPEAHQEFLESLSIDKEEIDKIRVWSRQP</sequence>
<dbReference type="AlphaFoldDB" id="A0A081KFM4"/>
<dbReference type="SUPFAM" id="SSF46955">
    <property type="entry name" value="Putative DNA-binding domain"/>
    <property type="match status" value="1"/>
</dbReference>
<gene>
    <name evidence="3" type="ORF">GV64_21490</name>
</gene>
<evidence type="ECO:0000259" key="2">
    <source>
        <dbReference type="PROSITE" id="PS50937"/>
    </source>
</evidence>
<keyword evidence="4" id="KW-1185">Reference proteome</keyword>
<evidence type="ECO:0000313" key="4">
    <source>
        <dbReference type="Proteomes" id="UP000027997"/>
    </source>
</evidence>
<accession>A0A081KFM4</accession>
<dbReference type="RefSeq" id="WP_020581649.1">
    <property type="nucleotide sequence ID" value="NZ_JOJP01000001.1"/>
</dbReference>
<dbReference type="InterPro" id="IPR009061">
    <property type="entry name" value="DNA-bd_dom_put_sf"/>
</dbReference>
<dbReference type="PRINTS" id="PR00040">
    <property type="entry name" value="HTHMERR"/>
</dbReference>
<comment type="caution">
    <text evidence="3">The sequence shown here is derived from an EMBL/GenBank/DDBJ whole genome shotgun (WGS) entry which is preliminary data.</text>
</comment>
<dbReference type="EMBL" id="JOJP01000001">
    <property type="protein sequence ID" value="KEI72950.1"/>
    <property type="molecule type" value="Genomic_DNA"/>
</dbReference>
<dbReference type="PANTHER" id="PTHR30204:SF97">
    <property type="entry name" value="MERR FAMILY REGULATORY PROTEIN"/>
    <property type="match status" value="1"/>
</dbReference>